<dbReference type="AlphaFoldDB" id="A0A1D8PRA1"/>
<dbReference type="InterPro" id="IPR028909">
    <property type="entry name" value="bL21-like"/>
</dbReference>
<dbReference type="Pfam" id="PF00829">
    <property type="entry name" value="Ribosomal_L21p"/>
    <property type="match status" value="1"/>
</dbReference>
<dbReference type="SMR" id="A0A1D8PRA1"/>
<evidence type="ECO:0000256" key="1">
    <source>
        <dbReference type="ARBA" id="ARBA00008563"/>
    </source>
</evidence>
<sequence>MFRSVSKTIRLISWVNATRLYSVANASTTTTITTTSSSPLSTLKLSSNGSRDLYAIFRLHNLPYLVTKGDKVYLPYKLKNASVGDVLNLNDVVTLGSPQYTLNMKEGISPELFDLKASVVEITKEPRYQVTRKKQRCRTTKTTQVEPFQTVLMINELKLK</sequence>
<dbReference type="VEuPathDB" id="FungiDB:C7_03000C_A"/>
<dbReference type="PANTHER" id="PTHR21349:SF0">
    <property type="entry name" value="LARGE RIBOSOMAL SUBUNIT PROTEIN BL21M"/>
    <property type="match status" value="1"/>
</dbReference>
<dbReference type="KEGG" id="cal:CAALFM_C703000CA"/>
<name>A0A1D8PRA1_CANAL</name>
<evidence type="ECO:0000313" key="4">
    <source>
        <dbReference type="EMBL" id="AOW30646.1"/>
    </source>
</evidence>
<evidence type="ECO:0000313" key="5">
    <source>
        <dbReference type="Proteomes" id="UP000000559"/>
    </source>
</evidence>
<accession>A0A1D8PRA1</accession>
<dbReference type="PANTHER" id="PTHR21349">
    <property type="entry name" value="50S RIBOSOMAL PROTEIN L21"/>
    <property type="match status" value="1"/>
</dbReference>
<dbReference type="EMBL" id="CP017629">
    <property type="protein sequence ID" value="AOW30646.1"/>
    <property type="molecule type" value="Genomic_DNA"/>
</dbReference>
<evidence type="ECO:0000256" key="2">
    <source>
        <dbReference type="ARBA" id="ARBA00044129"/>
    </source>
</evidence>
<reference evidence="4 5" key="1">
    <citation type="journal article" date="2004" name="Proc. Natl. Acad. Sci. U.S.A.">
        <title>The diploid genome sequence of Candida albicans.</title>
        <authorList>
            <person name="Jones T."/>
            <person name="Federspiel N.A."/>
            <person name="Chibana H."/>
            <person name="Dungan J."/>
            <person name="Kalman S."/>
            <person name="Magee B.B."/>
            <person name="Newport G."/>
            <person name="Thorstenson Y.R."/>
            <person name="Agabian N."/>
            <person name="Magee P.T."/>
            <person name="Davis R.W."/>
            <person name="Scherer S."/>
        </authorList>
    </citation>
    <scope>NUCLEOTIDE SEQUENCE [LARGE SCALE GENOMIC DNA]</scope>
    <source>
        <strain evidence="5">SC5314 / ATCC MYA-2876</strain>
    </source>
</reference>
<evidence type="ECO:0000313" key="3">
    <source>
        <dbReference type="CGD" id="CAL0000185233"/>
    </source>
</evidence>
<gene>
    <name evidence="4" type="ordered locus">CAALFM_C703000CA</name>
    <name evidence="3" type="ordered locus">orf19.12628</name>
</gene>
<dbReference type="GeneID" id="3641383"/>
<dbReference type="GO" id="GO:0005762">
    <property type="term" value="C:mitochondrial large ribosomal subunit"/>
    <property type="evidence" value="ECO:0000318"/>
    <property type="project" value="GO_Central"/>
</dbReference>
<dbReference type="SUPFAM" id="SSF141091">
    <property type="entry name" value="L21p-like"/>
    <property type="match status" value="1"/>
</dbReference>
<organism evidence="4 5">
    <name type="scientific">Candida albicans (strain SC5314 / ATCC MYA-2876)</name>
    <name type="common">Yeast</name>
    <dbReference type="NCBI Taxonomy" id="237561"/>
    <lineage>
        <taxon>Eukaryota</taxon>
        <taxon>Fungi</taxon>
        <taxon>Dikarya</taxon>
        <taxon>Ascomycota</taxon>
        <taxon>Saccharomycotina</taxon>
        <taxon>Pichiomycetes</taxon>
        <taxon>Debaryomycetaceae</taxon>
        <taxon>Candida/Lodderomyces clade</taxon>
        <taxon>Candida</taxon>
    </lineage>
</organism>
<dbReference type="InterPro" id="IPR036164">
    <property type="entry name" value="bL21-like_sf"/>
</dbReference>
<dbReference type="OrthoDB" id="5994at2759"/>
<dbReference type="RefSeq" id="XP_716983.2">
    <property type="nucleotide sequence ID" value="XM_711890.2"/>
</dbReference>
<dbReference type="GO" id="GO:0003735">
    <property type="term" value="F:structural constituent of ribosome"/>
    <property type="evidence" value="ECO:0000318"/>
    <property type="project" value="GO_Central"/>
</dbReference>
<keyword evidence="4" id="KW-0687">Ribonucleoprotein</keyword>
<comment type="similarity">
    <text evidence="1">Belongs to the bacterial ribosomal protein bL21 family.</text>
</comment>
<reference evidence="4 5" key="2">
    <citation type="journal article" date="2007" name="Genome Biol.">
        <title>Assembly of the Candida albicans genome into sixteen supercontigs aligned on the eight chromosomes.</title>
        <authorList>
            <person name="van het Hoog M."/>
            <person name="Rast T.J."/>
            <person name="Martchenko M."/>
            <person name="Grindle S."/>
            <person name="Dignard D."/>
            <person name="Hogues H."/>
            <person name="Cuomo C."/>
            <person name="Berriman M."/>
            <person name="Scherer S."/>
            <person name="Magee B.B."/>
            <person name="Whiteway M."/>
            <person name="Chibana H."/>
            <person name="Nantel A."/>
            <person name="Magee P.T."/>
        </authorList>
    </citation>
    <scope>GENOME REANNOTATION</scope>
    <source>
        <strain evidence="5">SC5314 / ATCC MYA-2876</strain>
    </source>
</reference>
<dbReference type="STRING" id="237561.A0A1D8PRA1"/>
<dbReference type="FunCoup" id="A0A1D8PRA1">
    <property type="interactions" value="221"/>
</dbReference>
<reference evidence="4 5" key="3">
    <citation type="journal article" date="2013" name="Genome Biol.">
        <title>Assembly of a phased diploid Candida albicans genome facilitates allele-specific measurements and provides a simple model for repeat and indel structure.</title>
        <authorList>
            <person name="Muzzey D."/>
            <person name="Schwartz K."/>
            <person name="Weissman J.S."/>
            <person name="Sherlock G."/>
        </authorList>
    </citation>
    <scope>NUCLEOTIDE SEQUENCE [LARGE SCALE GENOMIC DNA]</scope>
    <source>
        <strain evidence="5">SC5314 / ATCC MYA-2876</strain>
    </source>
</reference>
<keyword evidence="4" id="KW-0689">Ribosomal protein</keyword>
<dbReference type="InParanoid" id="A0A1D8PRA1"/>
<dbReference type="eggNOG" id="ENOG502S1KI">
    <property type="taxonomic scope" value="Eukaryota"/>
</dbReference>
<protein>
    <recommendedName>
        <fullName evidence="2">Large ribosomal subunit protein bL21m</fullName>
    </recommendedName>
</protein>
<proteinExistence type="inferred from homology"/>
<dbReference type="Proteomes" id="UP000000559">
    <property type="component" value="Chromosome 7"/>
</dbReference>
<keyword evidence="5" id="KW-1185">Reference proteome</keyword>
<dbReference type="CGD" id="CAL0000185233">
    <property type="gene designation" value="orf19.12628"/>
</dbReference>